<evidence type="ECO:0000313" key="2">
    <source>
        <dbReference type="Proteomes" id="UP000253324"/>
    </source>
</evidence>
<evidence type="ECO:0000313" key="1">
    <source>
        <dbReference type="EMBL" id="RCW77942.1"/>
    </source>
</evidence>
<protein>
    <submittedName>
        <fullName evidence="1">Uncharacterized protein</fullName>
    </submittedName>
</protein>
<keyword evidence="2" id="KW-1185">Reference proteome</keyword>
<dbReference type="Proteomes" id="UP000253324">
    <property type="component" value="Unassembled WGS sequence"/>
</dbReference>
<accession>A0A368YCJ9</accession>
<reference evidence="1 2" key="1">
    <citation type="submission" date="2018-07" db="EMBL/GenBank/DDBJ databases">
        <title>Genomic Encyclopedia of Type Strains, Phase III (KMG-III): the genomes of soil and plant-associated and newly described type strains.</title>
        <authorList>
            <person name="Whitman W."/>
        </authorList>
    </citation>
    <scope>NUCLEOTIDE SEQUENCE [LARGE SCALE GENOMIC DNA]</scope>
    <source>
        <strain evidence="1 2">31-25a</strain>
    </source>
</reference>
<sequence length="44" mass="5004">MKLIQCRFASKGEMRNSTVLRSDDEKNSTVIDSDLVQGDQWGML</sequence>
<organism evidence="1 2">
    <name type="scientific">Phyllobacterium bourgognense</name>
    <dbReference type="NCBI Taxonomy" id="314236"/>
    <lineage>
        <taxon>Bacteria</taxon>
        <taxon>Pseudomonadati</taxon>
        <taxon>Pseudomonadota</taxon>
        <taxon>Alphaproteobacteria</taxon>
        <taxon>Hyphomicrobiales</taxon>
        <taxon>Phyllobacteriaceae</taxon>
        <taxon>Phyllobacterium</taxon>
    </lineage>
</organism>
<proteinExistence type="predicted"/>
<dbReference type="AlphaFoldDB" id="A0A368YCJ9"/>
<name>A0A368YCJ9_9HYPH</name>
<gene>
    <name evidence="1" type="ORF">C7476_13318</name>
</gene>
<dbReference type="EMBL" id="QPJM01000033">
    <property type="protein sequence ID" value="RCW77942.1"/>
    <property type="molecule type" value="Genomic_DNA"/>
</dbReference>
<comment type="caution">
    <text evidence="1">The sequence shown here is derived from an EMBL/GenBank/DDBJ whole genome shotgun (WGS) entry which is preliminary data.</text>
</comment>